<keyword evidence="3" id="KW-1185">Reference proteome</keyword>
<dbReference type="InterPro" id="IPR000639">
    <property type="entry name" value="Epox_hydrolase-like"/>
</dbReference>
<dbReference type="SUPFAM" id="SSF53474">
    <property type="entry name" value="alpha/beta-Hydrolases"/>
    <property type="match status" value="1"/>
</dbReference>
<dbReference type="PANTHER" id="PTHR43798:SF29">
    <property type="entry name" value="AB HYDROLASE-1 DOMAIN-CONTAINING PROTEIN"/>
    <property type="match status" value="1"/>
</dbReference>
<reference evidence="2 3" key="1">
    <citation type="submission" date="2020-03" db="EMBL/GenBank/DDBJ databases">
        <title>Complete genome sequence of Shewanella sp.</title>
        <authorList>
            <person name="Kim Y.-S."/>
            <person name="Kim S.-J."/>
            <person name="Jung H.-K."/>
            <person name="Kim K.-H."/>
        </authorList>
    </citation>
    <scope>NUCLEOTIDE SEQUENCE [LARGE SCALE GENOMIC DNA]</scope>
    <source>
        <strain evidence="2 3">PN3F2</strain>
    </source>
</reference>
<dbReference type="Pfam" id="PF00561">
    <property type="entry name" value="Abhydrolase_1"/>
    <property type="match status" value="1"/>
</dbReference>
<keyword evidence="2" id="KW-0378">Hydrolase</keyword>
<protein>
    <submittedName>
        <fullName evidence="2">Alpha/beta hydrolase</fullName>
    </submittedName>
</protein>
<gene>
    <name evidence="2" type="ORF">HBH39_09665</name>
</gene>
<dbReference type="AlphaFoldDB" id="A0A6G9QLI1"/>
<dbReference type="Gene3D" id="3.40.50.1820">
    <property type="entry name" value="alpha/beta hydrolase"/>
    <property type="match status" value="1"/>
</dbReference>
<feature type="domain" description="AB hydrolase-1" evidence="1">
    <location>
        <begin position="24"/>
        <end position="256"/>
    </location>
</feature>
<dbReference type="PRINTS" id="PR00111">
    <property type="entry name" value="ABHYDROLASE"/>
</dbReference>
<dbReference type="PANTHER" id="PTHR43798">
    <property type="entry name" value="MONOACYLGLYCEROL LIPASE"/>
    <property type="match status" value="1"/>
</dbReference>
<evidence type="ECO:0000313" key="2">
    <source>
        <dbReference type="EMBL" id="QIR14719.1"/>
    </source>
</evidence>
<dbReference type="RefSeq" id="WP_167677759.1">
    <property type="nucleotide sequence ID" value="NZ_CP050313.1"/>
</dbReference>
<dbReference type="InterPro" id="IPR000073">
    <property type="entry name" value="AB_hydrolase_1"/>
</dbReference>
<dbReference type="Proteomes" id="UP000502608">
    <property type="component" value="Chromosome"/>
</dbReference>
<dbReference type="PRINTS" id="PR00412">
    <property type="entry name" value="EPOXHYDRLASE"/>
</dbReference>
<evidence type="ECO:0000313" key="3">
    <source>
        <dbReference type="Proteomes" id="UP000502608"/>
    </source>
</evidence>
<dbReference type="EMBL" id="CP050313">
    <property type="protein sequence ID" value="QIR14719.1"/>
    <property type="molecule type" value="Genomic_DNA"/>
</dbReference>
<dbReference type="InterPro" id="IPR029058">
    <property type="entry name" value="AB_hydrolase_fold"/>
</dbReference>
<name>A0A6G9QLI1_9GAMM</name>
<proteinExistence type="predicted"/>
<evidence type="ECO:0000259" key="1">
    <source>
        <dbReference type="Pfam" id="PF00561"/>
    </source>
</evidence>
<organism evidence="2 3">
    <name type="scientific">Shewanella aestuarii</name>
    <dbReference type="NCBI Taxonomy" id="1028752"/>
    <lineage>
        <taxon>Bacteria</taxon>
        <taxon>Pseudomonadati</taxon>
        <taxon>Pseudomonadota</taxon>
        <taxon>Gammaproteobacteria</taxon>
        <taxon>Alteromonadales</taxon>
        <taxon>Shewanellaceae</taxon>
        <taxon>Shewanella</taxon>
    </lineage>
</organism>
<sequence length="273" mass="30609">MFSASQHGLIDDQPLHFIDVGQGPTVVFLHGLFLNSQVWQHQLSQLSSHYRCIAIDLWGHGQSSAIPENTYSLLDVASQIEALLLQLNIEEYHLVGHDCGAAIAAEMILNRPTQIKSLVMLNSFIGFEPQINCLKYQQWLEDIHTQQAIQPQLADTIASLMLAKNLTQETDFADQISSRLQNYNADQAIALAKFAKMAIYKRDTLDLCEQLTLPTLVMVGVENKLRTVLESYLMSEDIDGSELIHIQQAGHIAMLEQAEQVTQVISEFLNKHA</sequence>
<dbReference type="InterPro" id="IPR050266">
    <property type="entry name" value="AB_hydrolase_sf"/>
</dbReference>
<dbReference type="KEGG" id="saes:HBH39_09665"/>
<dbReference type="GO" id="GO:0016787">
    <property type="term" value="F:hydrolase activity"/>
    <property type="evidence" value="ECO:0007669"/>
    <property type="project" value="UniProtKB-KW"/>
</dbReference>
<accession>A0A6G9QLI1</accession>